<evidence type="ECO:0000313" key="3">
    <source>
        <dbReference type="EMBL" id="BCJ34149.1"/>
    </source>
</evidence>
<gene>
    <name evidence="3" type="ORF">Athai_16520</name>
</gene>
<evidence type="ECO:0000256" key="1">
    <source>
        <dbReference type="SAM" id="MobiDB-lite"/>
    </source>
</evidence>
<feature type="region of interest" description="Disordered" evidence="1">
    <location>
        <begin position="1"/>
        <end position="28"/>
    </location>
</feature>
<dbReference type="PANTHER" id="PTHR43433">
    <property type="entry name" value="HYDROLASE, ALPHA/BETA FOLD FAMILY PROTEIN"/>
    <property type="match status" value="1"/>
</dbReference>
<accession>A0A7R7DLW5</accession>
<name>A0A7R7DLW5_9ACTN</name>
<organism evidence="3 4">
    <name type="scientific">Actinocatenispora thailandica</name>
    <dbReference type="NCBI Taxonomy" id="227318"/>
    <lineage>
        <taxon>Bacteria</taxon>
        <taxon>Bacillati</taxon>
        <taxon>Actinomycetota</taxon>
        <taxon>Actinomycetes</taxon>
        <taxon>Micromonosporales</taxon>
        <taxon>Micromonosporaceae</taxon>
        <taxon>Actinocatenispora</taxon>
    </lineage>
</organism>
<reference evidence="3 4" key="1">
    <citation type="submission" date="2020-08" db="EMBL/GenBank/DDBJ databases">
        <title>Whole genome shotgun sequence of Actinocatenispora thailandica NBRC 105041.</title>
        <authorList>
            <person name="Komaki H."/>
            <person name="Tamura T."/>
        </authorList>
    </citation>
    <scope>NUCLEOTIDE SEQUENCE [LARGE SCALE GENOMIC DNA]</scope>
    <source>
        <strain evidence="3 4">NBRC 105041</strain>
    </source>
</reference>
<dbReference type="InterPro" id="IPR050471">
    <property type="entry name" value="AB_hydrolase"/>
</dbReference>
<protein>
    <recommendedName>
        <fullName evidence="2">AB hydrolase-1 domain-containing protein</fullName>
    </recommendedName>
</protein>
<dbReference type="SUPFAM" id="SSF53474">
    <property type="entry name" value="alpha/beta-Hydrolases"/>
    <property type="match status" value="1"/>
</dbReference>
<dbReference type="RefSeq" id="WP_203960913.1">
    <property type="nucleotide sequence ID" value="NZ_AP023355.1"/>
</dbReference>
<dbReference type="AlphaFoldDB" id="A0A7R7DLW5"/>
<dbReference type="InterPro" id="IPR000073">
    <property type="entry name" value="AB_hydrolase_1"/>
</dbReference>
<dbReference type="Gene3D" id="3.40.50.1820">
    <property type="entry name" value="alpha/beta hydrolase"/>
    <property type="match status" value="1"/>
</dbReference>
<dbReference type="GO" id="GO:0003824">
    <property type="term" value="F:catalytic activity"/>
    <property type="evidence" value="ECO:0007669"/>
    <property type="project" value="UniProtKB-ARBA"/>
</dbReference>
<evidence type="ECO:0000259" key="2">
    <source>
        <dbReference type="Pfam" id="PF00561"/>
    </source>
</evidence>
<dbReference type="InterPro" id="IPR029058">
    <property type="entry name" value="AB_hydrolase_fold"/>
</dbReference>
<sequence>MNRRAAPVTGVTSQFHGPYGRMRSRAVGRPRPGVPEVAIVQGLGVSAYLLPALATLGRWTRAHLVDLPGLAGSGEPPYPLGIAEYADSVRAWLADQTGEAGFVLGGHSAGTQIAAHAAVGAPGVVGVALASPTVDPAVRGLVGLALRWRRDGVREPGGLTASHLAEWRRAGPRRLLRLARCCLADDIEQPVRRLRVPVLVLYGDDDRISDAGWVRTLAAAATDGELASMPGAHTFVWSHPAAWGEPVRAFAARCRARQGWRAPAGPPTPR</sequence>
<dbReference type="EMBL" id="AP023355">
    <property type="protein sequence ID" value="BCJ34149.1"/>
    <property type="molecule type" value="Genomic_DNA"/>
</dbReference>
<feature type="domain" description="AB hydrolase-1" evidence="2">
    <location>
        <begin position="49"/>
        <end position="167"/>
    </location>
</feature>
<proteinExistence type="predicted"/>
<evidence type="ECO:0000313" key="4">
    <source>
        <dbReference type="Proteomes" id="UP000611640"/>
    </source>
</evidence>
<dbReference type="PANTHER" id="PTHR43433:SF1">
    <property type="entry name" value="BLL5160 PROTEIN"/>
    <property type="match status" value="1"/>
</dbReference>
<keyword evidence="4" id="KW-1185">Reference proteome</keyword>
<dbReference type="KEGG" id="atl:Athai_16520"/>
<dbReference type="Pfam" id="PF00561">
    <property type="entry name" value="Abhydrolase_1"/>
    <property type="match status" value="1"/>
</dbReference>
<dbReference type="Proteomes" id="UP000611640">
    <property type="component" value="Chromosome"/>
</dbReference>